<evidence type="ECO:0000313" key="1">
    <source>
        <dbReference type="EMBL" id="MDP4544295.1"/>
    </source>
</evidence>
<protein>
    <submittedName>
        <fullName evidence="1">Uncharacterized protein</fullName>
    </submittedName>
</protein>
<dbReference type="RefSeq" id="WP_068408739.1">
    <property type="nucleotide sequence ID" value="NZ_DAMDIC010000009.1"/>
</dbReference>
<dbReference type="Proteomes" id="UP001228171">
    <property type="component" value="Unassembled WGS sequence"/>
</dbReference>
<dbReference type="EMBL" id="JAVAJI010000005">
    <property type="protein sequence ID" value="MDP4544295.1"/>
    <property type="molecule type" value="Genomic_DNA"/>
</dbReference>
<accession>A0ABT9HEW2</accession>
<sequence length="255" mass="29629">MTAPSGWRRKAILLFKSEKRLNAGKIVKTFMNKSLDEMKASLITEAMCDASALTHKPRTNDLTAHLENLKHQFIGQSELCFYHATLVVLLRRNYKPKEIFSEFEQLWNTETDYLLEHLSLRWVVSACDTFVDHSTDSIRAAILMNITTLVTTLRVYESKQFLLRPANCESLPLLDDNIEAFYRNDIPLYDGLTYFRIGSDDTLKNMRKRYESFYGADKLATTMLLSVFDKLQKNNSAFSTMRSLHKSKNSEWWLD</sequence>
<reference evidence="1 2" key="1">
    <citation type="submission" date="2023-08" db="EMBL/GenBank/DDBJ databases">
        <authorList>
            <person name="Kumar R."/>
        </authorList>
    </citation>
    <scope>NUCLEOTIDE SEQUENCE [LARGE SCALE GENOMIC DNA]</scope>
    <source>
        <strain evidence="1 2">LUR13</strain>
    </source>
</reference>
<keyword evidence="2" id="KW-1185">Reference proteome</keyword>
<gene>
    <name evidence="1" type="ORF">Q8P09_04285</name>
</gene>
<proteinExistence type="predicted"/>
<name>A0ABT9HEW2_9GAMM</name>
<organism evidence="1 2">
    <name type="scientific">Psychrobacter faecalis</name>
    <dbReference type="NCBI Taxonomy" id="180588"/>
    <lineage>
        <taxon>Bacteria</taxon>
        <taxon>Pseudomonadati</taxon>
        <taxon>Pseudomonadota</taxon>
        <taxon>Gammaproteobacteria</taxon>
        <taxon>Moraxellales</taxon>
        <taxon>Moraxellaceae</taxon>
        <taxon>Psychrobacter</taxon>
    </lineage>
</organism>
<comment type="caution">
    <text evidence="1">The sequence shown here is derived from an EMBL/GenBank/DDBJ whole genome shotgun (WGS) entry which is preliminary data.</text>
</comment>
<evidence type="ECO:0000313" key="2">
    <source>
        <dbReference type="Proteomes" id="UP001228171"/>
    </source>
</evidence>